<dbReference type="EMBL" id="JARKIB010000117">
    <property type="protein sequence ID" value="KAJ7737375.1"/>
    <property type="molecule type" value="Genomic_DNA"/>
</dbReference>
<name>A0AAD7I9W9_9AGAR</name>
<feature type="non-terminal residue" evidence="1">
    <location>
        <position position="1"/>
    </location>
</feature>
<dbReference type="AlphaFoldDB" id="A0AAD7I9W9"/>
<organism evidence="1 2">
    <name type="scientific">Mycena metata</name>
    <dbReference type="NCBI Taxonomy" id="1033252"/>
    <lineage>
        <taxon>Eukaryota</taxon>
        <taxon>Fungi</taxon>
        <taxon>Dikarya</taxon>
        <taxon>Basidiomycota</taxon>
        <taxon>Agaricomycotina</taxon>
        <taxon>Agaricomycetes</taxon>
        <taxon>Agaricomycetidae</taxon>
        <taxon>Agaricales</taxon>
        <taxon>Marasmiineae</taxon>
        <taxon>Mycenaceae</taxon>
        <taxon>Mycena</taxon>
    </lineage>
</organism>
<evidence type="ECO:0000313" key="1">
    <source>
        <dbReference type="EMBL" id="KAJ7737375.1"/>
    </source>
</evidence>
<protein>
    <submittedName>
        <fullName evidence="1">Uncharacterized protein</fullName>
    </submittedName>
</protein>
<gene>
    <name evidence="1" type="ORF">B0H16DRAFT_107217</name>
</gene>
<proteinExistence type="predicted"/>
<dbReference type="Proteomes" id="UP001215598">
    <property type="component" value="Unassembled WGS sequence"/>
</dbReference>
<sequence>AGPALCLPLSCLCVVKNHWQAVAISPVHLRWTCVYRTWISCAWVLAPSASLLETIRATPSPFRALASPEFPHLIHQWWNCIQVRPDTPRRSETDESAALSSATMQLRLGSTSILKHNAISAIFPAIFCSTTPVCGGHYSSPERLTQLCRWWTSTSTRSTPERVD</sequence>
<reference evidence="1" key="1">
    <citation type="submission" date="2023-03" db="EMBL/GenBank/DDBJ databases">
        <title>Massive genome expansion in bonnet fungi (Mycena s.s.) driven by repeated elements and novel gene families across ecological guilds.</title>
        <authorList>
            <consortium name="Lawrence Berkeley National Laboratory"/>
            <person name="Harder C.B."/>
            <person name="Miyauchi S."/>
            <person name="Viragh M."/>
            <person name="Kuo A."/>
            <person name="Thoen E."/>
            <person name="Andreopoulos B."/>
            <person name="Lu D."/>
            <person name="Skrede I."/>
            <person name="Drula E."/>
            <person name="Henrissat B."/>
            <person name="Morin E."/>
            <person name="Kohler A."/>
            <person name="Barry K."/>
            <person name="LaButti K."/>
            <person name="Morin E."/>
            <person name="Salamov A."/>
            <person name="Lipzen A."/>
            <person name="Mereny Z."/>
            <person name="Hegedus B."/>
            <person name="Baldrian P."/>
            <person name="Stursova M."/>
            <person name="Weitz H."/>
            <person name="Taylor A."/>
            <person name="Grigoriev I.V."/>
            <person name="Nagy L.G."/>
            <person name="Martin F."/>
            <person name="Kauserud H."/>
        </authorList>
    </citation>
    <scope>NUCLEOTIDE SEQUENCE</scope>
    <source>
        <strain evidence="1">CBHHK182m</strain>
    </source>
</reference>
<evidence type="ECO:0000313" key="2">
    <source>
        <dbReference type="Proteomes" id="UP001215598"/>
    </source>
</evidence>
<keyword evidence="2" id="KW-1185">Reference proteome</keyword>
<comment type="caution">
    <text evidence="1">The sequence shown here is derived from an EMBL/GenBank/DDBJ whole genome shotgun (WGS) entry which is preliminary data.</text>
</comment>
<accession>A0AAD7I9W9</accession>